<dbReference type="Pfam" id="PF00665">
    <property type="entry name" value="rve"/>
    <property type="match status" value="1"/>
</dbReference>
<dbReference type="InterPro" id="IPR057670">
    <property type="entry name" value="SH3_retrovirus"/>
</dbReference>
<dbReference type="Gene3D" id="3.30.420.10">
    <property type="entry name" value="Ribonuclease H-like superfamily/Ribonuclease H"/>
    <property type="match status" value="1"/>
</dbReference>
<dbReference type="InterPro" id="IPR012337">
    <property type="entry name" value="RNaseH-like_sf"/>
</dbReference>
<feature type="domain" description="Integrase catalytic" evidence="5">
    <location>
        <begin position="277"/>
        <end position="470"/>
    </location>
</feature>
<dbReference type="GO" id="GO:0046872">
    <property type="term" value="F:metal ion binding"/>
    <property type="evidence" value="ECO:0007669"/>
    <property type="project" value="UniProtKB-KW"/>
</dbReference>
<reference evidence="6" key="1">
    <citation type="journal article" date="2019" name="Sci. Rep.">
        <title>Draft genome of Tanacetum cinerariifolium, the natural source of mosquito coil.</title>
        <authorList>
            <person name="Yamashiro T."/>
            <person name="Shiraishi A."/>
            <person name="Satake H."/>
            <person name="Nakayama K."/>
        </authorList>
    </citation>
    <scope>NUCLEOTIDE SEQUENCE</scope>
</reference>
<sequence>MLRDNALVELRNKFEKVEQERDELKLKLDKFQTSSKNLSQLLASQTFDKTSLGYDNQVFNSTVFDCDEMFSSKSDVSMPASPVYDRYKSREGYHDVPPPYIGTFMPPKPDLVFHDAPTINETVLTIEPSTAKPNKDLLSVKPVEHPILAENLRKHIPMSRGHRHSWNRKACFVCKSLTHLIKNYDYYEKKMVQQPGNPHHALKDKRVIDSGCSRRMIGNISYLSEFEEINGGYVSFGGIQKVVKLQMCDKKNIILFTNTECIVLSFDFKLPDDNHVLLRVPRENNMYNVDLKNIVPLGDLTCLFAKATLDESNLYHRRLGHINFKTMNKLVKVVTDDYSRFSCVFFLATKDETSTILKTFITGIENQLNLKVKIIRSDNGTEFKNQDLNQFCGIKVIKREFSVPRNPQQNGIIERKNRTLIEAASTMLADSLLPIPFWAEAVNTACYVQNRVLMTKPHNKTPYELLLGKFDGKADEGFLVGYSVSSKAFRVFNSRTKIVQETLHINFLENQPNIAGSGPTWLFDIDTPTQSMNYQPVIVGNQSNSGAGIQEHFDVEKAGEGNAQQYVLFPLWYTGSKDHQNTNNDATFKVKEPEYAVHVSLSSCDKTKKHDDKTKREAKGKSHVKLSIRVRNLSEEFEGFSSDSTNGDTPASTLVTTVRQNSTNITNTFSAAGPSNTVVSPTLRKSSYVDPSQYPDDPDIPALEDITYFDDEEDVDHPVTQIIGDLSFAPQTRSMTRMVKEDGGLTQINNDDFNTCMFACFLSQEEPKRVHQALKDPSWIKAMQEELLQFKMQKEEGIYYKEAFALVARIEAIRLFLAYASFMGFMVYQIDVKSAFLYGTIEEEVYVCQHPGFKDHNYLDKVYKVVKALHGLHQALRAWYETLANYLLENGFQMGKIDQTLFIKMQKGDILLVQVYVDDIIFGSTNKDLCKDFEKLIKDKFQMSSMGELTFFLRLQIKQKQDRIFISQDKYVAKILRKFGLTDGKSASTPIDIEKPLLKDPHREDVNVHTYRSMIGSLMYLTSLRPDIMNLKGKPHLGLRYPKDLPFNLVAYSDSDYAGASLDRNSTIGGCQFLGCRLISWQCKKQTVVATSSTDAEYVAATSYCAQTNDVVRLQALIDRRKVIIIEDTVRQALRLDDVDSIDCLPNEEIFAQLARIGYKKPSTNSYMPLAVIWLATGGIAKLDADEDVTLEEIAVEVAKDADDDEAKPTKLIEVIKVVSTAELMTEVVTADAATTDAPIITATLMPAASAARRRNGVLVEEPKPLKKQAHIEQDEACARELEAELNANINWNEVIEQVKRKEKQDNTVTRYQALKRKPQTEAQTRKNMMVYLKNMTRFKMDFFKEELEEEASKQSKKENETSKEKAAKNQKLDEEVNELKTHLQIIPNDEDDVYTDATPLALKVPVIDYQVHTEHNKPYYKIIRADGTHQIFLSFISLLRNFDREDLEMLWKIIQERFASSKPKNFLDDFLLNTLKTMFENPDVEASIWKSKSGKYGLAKVKSWKLLESCGVHIITFITTQMILLVERRYPLTRFTLDQMFNNVRLEVEEESEVSLELL</sequence>
<keyword evidence="3" id="KW-0175">Coiled coil</keyword>
<dbReference type="InterPro" id="IPR043502">
    <property type="entry name" value="DNA/RNA_pol_sf"/>
</dbReference>
<name>A0A6L2MW22_TANCI</name>
<evidence type="ECO:0000313" key="6">
    <source>
        <dbReference type="EMBL" id="GEU76474.1"/>
    </source>
</evidence>
<dbReference type="InterPro" id="IPR036397">
    <property type="entry name" value="RNaseH_sf"/>
</dbReference>
<organism evidence="6">
    <name type="scientific">Tanacetum cinerariifolium</name>
    <name type="common">Dalmatian daisy</name>
    <name type="synonym">Chrysanthemum cinerariifolium</name>
    <dbReference type="NCBI Taxonomy" id="118510"/>
    <lineage>
        <taxon>Eukaryota</taxon>
        <taxon>Viridiplantae</taxon>
        <taxon>Streptophyta</taxon>
        <taxon>Embryophyta</taxon>
        <taxon>Tracheophyta</taxon>
        <taxon>Spermatophyta</taxon>
        <taxon>Magnoliopsida</taxon>
        <taxon>eudicotyledons</taxon>
        <taxon>Gunneridae</taxon>
        <taxon>Pentapetalae</taxon>
        <taxon>asterids</taxon>
        <taxon>campanulids</taxon>
        <taxon>Asterales</taxon>
        <taxon>Asteraceae</taxon>
        <taxon>Asteroideae</taxon>
        <taxon>Anthemideae</taxon>
        <taxon>Anthemidinae</taxon>
        <taxon>Tanacetum</taxon>
    </lineage>
</organism>
<dbReference type="SUPFAM" id="SSF53098">
    <property type="entry name" value="Ribonuclease H-like"/>
    <property type="match status" value="1"/>
</dbReference>
<dbReference type="Pfam" id="PF07727">
    <property type="entry name" value="RVT_2"/>
    <property type="match status" value="1"/>
</dbReference>
<dbReference type="InterPro" id="IPR013103">
    <property type="entry name" value="RVT_2"/>
</dbReference>
<evidence type="ECO:0000256" key="3">
    <source>
        <dbReference type="SAM" id="Coils"/>
    </source>
</evidence>
<dbReference type="EMBL" id="BKCJ010007286">
    <property type="protein sequence ID" value="GEU76474.1"/>
    <property type="molecule type" value="Genomic_DNA"/>
</dbReference>
<feature type="region of interest" description="Disordered" evidence="4">
    <location>
        <begin position="1352"/>
        <end position="1374"/>
    </location>
</feature>
<gene>
    <name evidence="6" type="ORF">Tci_048452</name>
</gene>
<proteinExistence type="predicted"/>
<dbReference type="InterPro" id="IPR039537">
    <property type="entry name" value="Retrotran_Ty1/copia-like"/>
</dbReference>
<dbReference type="CDD" id="cd09272">
    <property type="entry name" value="RNase_HI_RT_Ty1"/>
    <property type="match status" value="1"/>
</dbReference>
<keyword evidence="1" id="KW-0479">Metal-binding</keyword>
<evidence type="ECO:0000256" key="2">
    <source>
        <dbReference type="ARBA" id="ARBA00022801"/>
    </source>
</evidence>
<accession>A0A6L2MW22</accession>
<evidence type="ECO:0000256" key="1">
    <source>
        <dbReference type="ARBA" id="ARBA00022723"/>
    </source>
</evidence>
<dbReference type="SUPFAM" id="SSF56672">
    <property type="entry name" value="DNA/RNA polymerases"/>
    <property type="match status" value="1"/>
</dbReference>
<keyword evidence="2" id="KW-0378">Hydrolase</keyword>
<feature type="coiled-coil region" evidence="3">
    <location>
        <begin position="7"/>
        <end position="34"/>
    </location>
</feature>
<dbReference type="GO" id="GO:0016787">
    <property type="term" value="F:hydrolase activity"/>
    <property type="evidence" value="ECO:0007669"/>
    <property type="project" value="UniProtKB-KW"/>
</dbReference>
<protein>
    <recommendedName>
        <fullName evidence="5">Integrase catalytic domain-containing protein</fullName>
    </recommendedName>
</protein>
<dbReference type="InterPro" id="IPR001584">
    <property type="entry name" value="Integrase_cat-core"/>
</dbReference>
<evidence type="ECO:0000256" key="4">
    <source>
        <dbReference type="SAM" id="MobiDB-lite"/>
    </source>
</evidence>
<dbReference type="GO" id="GO:0003676">
    <property type="term" value="F:nucleic acid binding"/>
    <property type="evidence" value="ECO:0007669"/>
    <property type="project" value="InterPro"/>
</dbReference>
<dbReference type="Pfam" id="PF25597">
    <property type="entry name" value="SH3_retrovirus"/>
    <property type="match status" value="1"/>
</dbReference>
<dbReference type="PANTHER" id="PTHR42648">
    <property type="entry name" value="TRANSPOSASE, PUTATIVE-RELATED"/>
    <property type="match status" value="1"/>
</dbReference>
<dbReference type="GO" id="GO:0015074">
    <property type="term" value="P:DNA integration"/>
    <property type="evidence" value="ECO:0007669"/>
    <property type="project" value="InterPro"/>
</dbReference>
<dbReference type="PANTHER" id="PTHR42648:SF32">
    <property type="entry name" value="RIBONUCLEASE H-LIKE DOMAIN, GAG-PRE-INTEGRASE DOMAIN PROTEIN-RELATED"/>
    <property type="match status" value="1"/>
</dbReference>
<dbReference type="PROSITE" id="PS50994">
    <property type="entry name" value="INTEGRASE"/>
    <property type="match status" value="1"/>
</dbReference>
<comment type="caution">
    <text evidence="6">The sequence shown here is derived from an EMBL/GenBank/DDBJ whole genome shotgun (WGS) entry which is preliminary data.</text>
</comment>
<evidence type="ECO:0000259" key="5">
    <source>
        <dbReference type="PROSITE" id="PS50994"/>
    </source>
</evidence>